<feature type="compositionally biased region" description="Pro residues" evidence="1">
    <location>
        <begin position="30"/>
        <end position="39"/>
    </location>
</feature>
<gene>
    <name evidence="2" type="ORF">M6B38_285765</name>
</gene>
<comment type="caution">
    <text evidence="2">The sequence shown here is derived from an EMBL/GenBank/DDBJ whole genome shotgun (WGS) entry which is preliminary data.</text>
</comment>
<dbReference type="EMBL" id="JANAVB010005797">
    <property type="protein sequence ID" value="KAJ6845808.1"/>
    <property type="molecule type" value="Genomic_DNA"/>
</dbReference>
<accession>A0AAX6HYD1</accession>
<sequence>MSSCRASPDEPDDEPPPPLGAAARSVAPSIDPPVQPQIPAPLRSPVGTPALPRLRAANPPPTRPRCILTEEELLCDSYYGATIEDQALAHEDVPTGNLV</sequence>
<dbReference type="AlphaFoldDB" id="A0AAX6HYD1"/>
<feature type="region of interest" description="Disordered" evidence="1">
    <location>
        <begin position="1"/>
        <end position="64"/>
    </location>
</feature>
<proteinExistence type="predicted"/>
<name>A0AAX6HYD1_IRIPA</name>
<dbReference type="Proteomes" id="UP001140949">
    <property type="component" value="Unassembled WGS sequence"/>
</dbReference>
<feature type="compositionally biased region" description="Low complexity" evidence="1">
    <location>
        <begin position="48"/>
        <end position="57"/>
    </location>
</feature>
<evidence type="ECO:0000313" key="2">
    <source>
        <dbReference type="EMBL" id="KAJ6845808.1"/>
    </source>
</evidence>
<evidence type="ECO:0000256" key="1">
    <source>
        <dbReference type="SAM" id="MobiDB-lite"/>
    </source>
</evidence>
<reference evidence="2" key="1">
    <citation type="journal article" date="2023" name="GigaByte">
        <title>Genome assembly of the bearded iris, Iris pallida Lam.</title>
        <authorList>
            <person name="Bruccoleri R.E."/>
            <person name="Oakeley E.J."/>
            <person name="Faust A.M.E."/>
            <person name="Altorfer M."/>
            <person name="Dessus-Babus S."/>
            <person name="Burckhardt D."/>
            <person name="Oertli M."/>
            <person name="Naumann U."/>
            <person name="Petersen F."/>
            <person name="Wong J."/>
        </authorList>
    </citation>
    <scope>NUCLEOTIDE SEQUENCE</scope>
    <source>
        <strain evidence="2">GSM-AAB239-AS_SAM_17_03QT</strain>
    </source>
</reference>
<organism evidence="2 3">
    <name type="scientific">Iris pallida</name>
    <name type="common">Sweet iris</name>
    <dbReference type="NCBI Taxonomy" id="29817"/>
    <lineage>
        <taxon>Eukaryota</taxon>
        <taxon>Viridiplantae</taxon>
        <taxon>Streptophyta</taxon>
        <taxon>Embryophyta</taxon>
        <taxon>Tracheophyta</taxon>
        <taxon>Spermatophyta</taxon>
        <taxon>Magnoliopsida</taxon>
        <taxon>Liliopsida</taxon>
        <taxon>Asparagales</taxon>
        <taxon>Iridaceae</taxon>
        <taxon>Iridoideae</taxon>
        <taxon>Irideae</taxon>
        <taxon>Iris</taxon>
    </lineage>
</organism>
<protein>
    <submittedName>
        <fullName evidence="2">Uncharacterized protein</fullName>
    </submittedName>
</protein>
<keyword evidence="3" id="KW-1185">Reference proteome</keyword>
<reference evidence="2" key="2">
    <citation type="submission" date="2023-04" db="EMBL/GenBank/DDBJ databases">
        <authorList>
            <person name="Bruccoleri R.E."/>
            <person name="Oakeley E.J."/>
            <person name="Faust A.-M."/>
            <person name="Dessus-Babus S."/>
            <person name="Altorfer M."/>
            <person name="Burckhardt D."/>
            <person name="Oertli M."/>
            <person name="Naumann U."/>
            <person name="Petersen F."/>
            <person name="Wong J."/>
        </authorList>
    </citation>
    <scope>NUCLEOTIDE SEQUENCE</scope>
    <source>
        <strain evidence="2">GSM-AAB239-AS_SAM_17_03QT</strain>
        <tissue evidence="2">Leaf</tissue>
    </source>
</reference>
<evidence type="ECO:0000313" key="3">
    <source>
        <dbReference type="Proteomes" id="UP001140949"/>
    </source>
</evidence>